<protein>
    <submittedName>
        <fullName evidence="2">19883_t:CDS:1</fullName>
    </submittedName>
</protein>
<proteinExistence type="predicted"/>
<feature type="compositionally biased region" description="Basic and acidic residues" evidence="1">
    <location>
        <begin position="215"/>
        <end position="224"/>
    </location>
</feature>
<organism evidence="2 3">
    <name type="scientific">Cetraspora pellucida</name>
    <dbReference type="NCBI Taxonomy" id="1433469"/>
    <lineage>
        <taxon>Eukaryota</taxon>
        <taxon>Fungi</taxon>
        <taxon>Fungi incertae sedis</taxon>
        <taxon>Mucoromycota</taxon>
        <taxon>Glomeromycotina</taxon>
        <taxon>Glomeromycetes</taxon>
        <taxon>Diversisporales</taxon>
        <taxon>Gigasporaceae</taxon>
        <taxon>Cetraspora</taxon>
    </lineage>
</organism>
<name>A0A9N8ZW63_9GLOM</name>
<feature type="compositionally biased region" description="Basic and acidic residues" evidence="1">
    <location>
        <begin position="158"/>
        <end position="176"/>
    </location>
</feature>
<dbReference type="AlphaFoldDB" id="A0A9N8ZW63"/>
<feature type="region of interest" description="Disordered" evidence="1">
    <location>
        <begin position="316"/>
        <end position="339"/>
    </location>
</feature>
<gene>
    <name evidence="2" type="ORF">CPELLU_LOCUS2803</name>
</gene>
<feature type="region of interest" description="Disordered" evidence="1">
    <location>
        <begin position="198"/>
        <end position="224"/>
    </location>
</feature>
<dbReference type="Proteomes" id="UP000789759">
    <property type="component" value="Unassembled WGS sequence"/>
</dbReference>
<accession>A0A9N8ZW63</accession>
<feature type="compositionally biased region" description="Polar residues" evidence="1">
    <location>
        <begin position="324"/>
        <end position="337"/>
    </location>
</feature>
<feature type="region of interest" description="Disordered" evidence="1">
    <location>
        <begin position="157"/>
        <end position="176"/>
    </location>
</feature>
<sequence>MLVPLSNEMVAKRNWLLKVTVTTFPPEATKGEVEKIVYDGQLHSATIFLDDGNNYDGNFFDTPGVVLISKEMYQKTINNLANIKGKESIIIEDVVDVKIFIIIDYNEQGEYFNDFESNEEPDKLLPNFHSTINITQSVSVISEMLENTTLASNITQLDKSRDNDHKCEKENSRKSKHVYLENHQRAKKNKRLKSDKIYKQVDISDSDNDSQNSDSDDKKSTPHRVEITSFPIVVVEQNEHFSRIINNTQSISQPSNLIKLDESSDEYSNTQEEIDKIRFNEAVEYEINSAINNENTVDIETSFSLDISNDVSSSVSESHKIRNEVSSNIDQTSSNDSFSEKNDQIIEDSQIEQYNAILSGSSTIYILIIILFIYEKNKIEDFQVIQLDINTVQTNNGIMAESDHDDISVCGSTTISKHHKAPFHYAEKLKNLRKNNGKSEIFESNPGVQDEMYSKPIKTYFTEDTASTSFGPLPNLQMDITNCLEFLYQ</sequence>
<reference evidence="2" key="1">
    <citation type="submission" date="2021-06" db="EMBL/GenBank/DDBJ databases">
        <authorList>
            <person name="Kallberg Y."/>
            <person name="Tangrot J."/>
            <person name="Rosling A."/>
        </authorList>
    </citation>
    <scope>NUCLEOTIDE SEQUENCE</scope>
    <source>
        <strain evidence="2">FL966</strain>
    </source>
</reference>
<evidence type="ECO:0000313" key="3">
    <source>
        <dbReference type="Proteomes" id="UP000789759"/>
    </source>
</evidence>
<dbReference type="EMBL" id="CAJVQA010001269">
    <property type="protein sequence ID" value="CAG8508623.1"/>
    <property type="molecule type" value="Genomic_DNA"/>
</dbReference>
<comment type="caution">
    <text evidence="2">The sequence shown here is derived from an EMBL/GenBank/DDBJ whole genome shotgun (WGS) entry which is preliminary data.</text>
</comment>
<evidence type="ECO:0000313" key="2">
    <source>
        <dbReference type="EMBL" id="CAG8508623.1"/>
    </source>
</evidence>
<keyword evidence="3" id="KW-1185">Reference proteome</keyword>
<dbReference type="OrthoDB" id="2424541at2759"/>
<evidence type="ECO:0000256" key="1">
    <source>
        <dbReference type="SAM" id="MobiDB-lite"/>
    </source>
</evidence>